<protein>
    <submittedName>
        <fullName evidence="1">Nitrate reductase</fullName>
    </submittedName>
</protein>
<organism evidence="1 2">
    <name type="scientific">Clostridium kluyveri</name>
    <dbReference type="NCBI Taxonomy" id="1534"/>
    <lineage>
        <taxon>Bacteria</taxon>
        <taxon>Bacillati</taxon>
        <taxon>Bacillota</taxon>
        <taxon>Clostridia</taxon>
        <taxon>Eubacteriales</taxon>
        <taxon>Clostridiaceae</taxon>
        <taxon>Clostridium</taxon>
    </lineage>
</organism>
<dbReference type="PANTHER" id="PTHR47271">
    <property type="entry name" value="ARGININE DEIMINASE"/>
    <property type="match status" value="1"/>
</dbReference>
<dbReference type="AlphaFoldDB" id="A0A1L5F968"/>
<dbReference type="GO" id="GO:0016990">
    <property type="term" value="F:arginine deiminase activity"/>
    <property type="evidence" value="ECO:0007669"/>
    <property type="project" value="TreeGrafter"/>
</dbReference>
<name>A0A1L5F968_CLOKL</name>
<dbReference type="GO" id="GO:0019546">
    <property type="term" value="P:L-arginine deiminase pathway"/>
    <property type="evidence" value="ECO:0007669"/>
    <property type="project" value="TreeGrafter"/>
</dbReference>
<sequence>MKKNYVKNSTNTLRKVLLCAPTYFEFEPINVITEKWMEKGEKSNRDICLREHAEIVQAYRENGVEVVLMEPDPNLPYQVFARDFGACISEGYIMGKFREPVRKNETTAYENKMKELDIPCAARCTAGAFEGGDFWFLDDYTMAHGVIARTDWDGVKNIRTQVHELGYELIPVPALRENLHLDMCFNIVAEKVAIVCKEALPYDFLKMLEKRNFTLIDVPQQGVFKHYCNLQCLGNDRVLTFANNKDVNHKLKVLGLKTIEVDLVEILKGGGGPHCMTFPLERE</sequence>
<dbReference type="OrthoDB" id="9807502at2"/>
<proteinExistence type="predicted"/>
<dbReference type="SUPFAM" id="SSF55909">
    <property type="entry name" value="Pentein"/>
    <property type="match status" value="1"/>
</dbReference>
<dbReference type="Gene3D" id="3.75.10.10">
    <property type="entry name" value="L-arginine/glycine Amidinotransferase, Chain A"/>
    <property type="match status" value="1"/>
</dbReference>
<dbReference type="Proteomes" id="UP000184604">
    <property type="component" value="Chromosome"/>
</dbReference>
<evidence type="ECO:0000313" key="2">
    <source>
        <dbReference type="Proteomes" id="UP000184604"/>
    </source>
</evidence>
<accession>A0A1L5F968</accession>
<dbReference type="EMBL" id="CP018335">
    <property type="protein sequence ID" value="APM39370.1"/>
    <property type="molecule type" value="Genomic_DNA"/>
</dbReference>
<dbReference type="PANTHER" id="PTHR47271:SF2">
    <property type="entry name" value="ARGININE DEIMINASE"/>
    <property type="match status" value="1"/>
</dbReference>
<gene>
    <name evidence="1" type="ORF">BS101_11770</name>
</gene>
<dbReference type="RefSeq" id="WP_073538996.1">
    <property type="nucleotide sequence ID" value="NZ_CP018335.1"/>
</dbReference>
<dbReference type="Pfam" id="PF19420">
    <property type="entry name" value="DDAH_eukar"/>
    <property type="match status" value="1"/>
</dbReference>
<reference evidence="1 2" key="1">
    <citation type="submission" date="2016-12" db="EMBL/GenBank/DDBJ databases">
        <title>Complete genome sequence of Clostridium kluyveri JZZ isolated from the pit mud of a Chinese flavor liquor-making factory.</title>
        <authorList>
            <person name="Wang Y."/>
        </authorList>
    </citation>
    <scope>NUCLEOTIDE SEQUENCE [LARGE SCALE GENOMIC DNA]</scope>
    <source>
        <strain evidence="1 2">JZZ</strain>
    </source>
</reference>
<evidence type="ECO:0000313" key="1">
    <source>
        <dbReference type="EMBL" id="APM39370.1"/>
    </source>
</evidence>